<dbReference type="GO" id="GO:0016301">
    <property type="term" value="F:kinase activity"/>
    <property type="evidence" value="ECO:0007669"/>
    <property type="project" value="UniProtKB-KW"/>
</dbReference>
<keyword evidence="1" id="KW-0418">Kinase</keyword>
<dbReference type="EMBL" id="BLAL01000246">
    <property type="protein sequence ID" value="GES95855.1"/>
    <property type="molecule type" value="Genomic_DNA"/>
</dbReference>
<organism evidence="1 2">
    <name type="scientific">Rhizophagus clarus</name>
    <dbReference type="NCBI Taxonomy" id="94130"/>
    <lineage>
        <taxon>Eukaryota</taxon>
        <taxon>Fungi</taxon>
        <taxon>Fungi incertae sedis</taxon>
        <taxon>Mucoromycota</taxon>
        <taxon>Glomeromycotina</taxon>
        <taxon>Glomeromycetes</taxon>
        <taxon>Glomerales</taxon>
        <taxon>Glomeraceae</taxon>
        <taxon>Rhizophagus</taxon>
    </lineage>
</organism>
<reference evidence="1" key="1">
    <citation type="submission" date="2019-10" db="EMBL/GenBank/DDBJ databases">
        <title>Conservation and host-specific expression of non-tandemly repeated heterogenous ribosome RNA gene in arbuscular mycorrhizal fungi.</title>
        <authorList>
            <person name="Maeda T."/>
            <person name="Kobayashi Y."/>
            <person name="Nakagawa T."/>
            <person name="Ezawa T."/>
            <person name="Yamaguchi K."/>
            <person name="Bino T."/>
            <person name="Nishimoto Y."/>
            <person name="Shigenobu S."/>
            <person name="Kawaguchi M."/>
        </authorList>
    </citation>
    <scope>NUCLEOTIDE SEQUENCE</scope>
    <source>
        <strain evidence="1">HR1</strain>
    </source>
</reference>
<name>A0A8H3QX91_9GLOM</name>
<dbReference type="OrthoDB" id="2332461at2759"/>
<sequence>MRSQARNFINNSTTFINTTNDSFNHQNDNLSNINNVQDTPVVLDNMSQVSTTEPIITPSTLVLNTNENQVLNIQAMNVLQPMQDYQTPHSSLLAHPQETVATSEYSFFYTPCNDFQMYHIICKEMSFTFESMSQLISNTDNNLINNYVQSNNIYVFYHEQPEIKKIYRVTCEIVSHTFIFQFLNKAIYNIPFIGCERQQQEFSKRHQENLKFHLKRDLTHYLVPKNVYEDNYNLHKRFIQDYCAYQSMPNSNSI</sequence>
<gene>
    <name evidence="1" type="ORF">RCL2_002252000</name>
</gene>
<evidence type="ECO:0000313" key="2">
    <source>
        <dbReference type="Proteomes" id="UP000615446"/>
    </source>
</evidence>
<dbReference type="AlphaFoldDB" id="A0A8H3QX91"/>
<keyword evidence="1" id="KW-0808">Transferase</keyword>
<proteinExistence type="predicted"/>
<evidence type="ECO:0000313" key="1">
    <source>
        <dbReference type="EMBL" id="GES95855.1"/>
    </source>
</evidence>
<protein>
    <submittedName>
        <fullName evidence="1">Kinase-like domain-containing protein</fullName>
    </submittedName>
</protein>
<accession>A0A8H3QX91</accession>
<comment type="caution">
    <text evidence="1">The sequence shown here is derived from an EMBL/GenBank/DDBJ whole genome shotgun (WGS) entry which is preliminary data.</text>
</comment>
<dbReference type="Proteomes" id="UP000615446">
    <property type="component" value="Unassembled WGS sequence"/>
</dbReference>